<feature type="transmembrane region" description="Helical" evidence="1">
    <location>
        <begin position="101"/>
        <end position="120"/>
    </location>
</feature>
<sequence>MNNKILPLILIITYASDLIVYEKNLCLMTIAMGRLTVSFDFYFASCLGFSSNNIKGISGNVQLHLQCSIVSLEREKIMFWISERIRGKKSHNRGRMFVQQLSLQLTCTINIISFIIIVIPKRQNKTVVKLFITLFYLKLAANCRTVLNQYCVKVLICNWNIQKVVVVVVVVIVVVAAVEEVEVIGNELEAIELTCQFLMRFVEKLLKHETDSGLKNQSKNERGQAGGQCYRFGLLLLDSVTHPMYNNQFLLLKIF</sequence>
<keyword evidence="1" id="KW-1133">Transmembrane helix</keyword>
<protein>
    <submittedName>
        <fullName evidence="2">Uncharacterized protein</fullName>
    </submittedName>
</protein>
<accession>A0A0V0TWB8</accession>
<keyword evidence="3" id="KW-1185">Reference proteome</keyword>
<feature type="transmembrane region" description="Helical" evidence="1">
    <location>
        <begin position="159"/>
        <end position="178"/>
    </location>
</feature>
<organism evidence="2 3">
    <name type="scientific">Trichinella murrelli</name>
    <dbReference type="NCBI Taxonomy" id="144512"/>
    <lineage>
        <taxon>Eukaryota</taxon>
        <taxon>Metazoa</taxon>
        <taxon>Ecdysozoa</taxon>
        <taxon>Nematoda</taxon>
        <taxon>Enoplea</taxon>
        <taxon>Dorylaimia</taxon>
        <taxon>Trichinellida</taxon>
        <taxon>Trichinellidae</taxon>
        <taxon>Trichinella</taxon>
    </lineage>
</organism>
<comment type="caution">
    <text evidence="2">The sequence shown here is derived from an EMBL/GenBank/DDBJ whole genome shotgun (WGS) entry which is preliminary data.</text>
</comment>
<dbReference type="AlphaFoldDB" id="A0A0V0TWB8"/>
<keyword evidence="1" id="KW-0812">Transmembrane</keyword>
<dbReference type="EMBL" id="JYDJ01000123">
    <property type="protein sequence ID" value="KRX43282.1"/>
    <property type="molecule type" value="Genomic_DNA"/>
</dbReference>
<gene>
    <name evidence="2" type="ORF">T05_7901</name>
</gene>
<evidence type="ECO:0000313" key="2">
    <source>
        <dbReference type="EMBL" id="KRX43282.1"/>
    </source>
</evidence>
<reference evidence="2 3" key="1">
    <citation type="submission" date="2015-01" db="EMBL/GenBank/DDBJ databases">
        <title>Evolution of Trichinella species and genotypes.</title>
        <authorList>
            <person name="Korhonen P.K."/>
            <person name="Edoardo P."/>
            <person name="Giuseppe L.R."/>
            <person name="Gasser R.B."/>
        </authorList>
    </citation>
    <scope>NUCLEOTIDE SEQUENCE [LARGE SCALE GENOMIC DNA]</scope>
    <source>
        <strain evidence="2">ISS417</strain>
    </source>
</reference>
<dbReference type="OrthoDB" id="10585549at2759"/>
<evidence type="ECO:0000313" key="3">
    <source>
        <dbReference type="Proteomes" id="UP000055048"/>
    </source>
</evidence>
<dbReference type="Proteomes" id="UP000055048">
    <property type="component" value="Unassembled WGS sequence"/>
</dbReference>
<name>A0A0V0TWB8_9BILA</name>
<keyword evidence="1" id="KW-0472">Membrane</keyword>
<proteinExistence type="predicted"/>
<evidence type="ECO:0000256" key="1">
    <source>
        <dbReference type="SAM" id="Phobius"/>
    </source>
</evidence>